<evidence type="ECO:0000313" key="4">
    <source>
        <dbReference type="RefSeq" id="XP_052125801.1"/>
    </source>
</evidence>
<organism evidence="3 4">
    <name type="scientific">Frankliniella occidentalis</name>
    <name type="common">Western flower thrips</name>
    <name type="synonym">Euthrips occidentalis</name>
    <dbReference type="NCBI Taxonomy" id="133901"/>
    <lineage>
        <taxon>Eukaryota</taxon>
        <taxon>Metazoa</taxon>
        <taxon>Ecdysozoa</taxon>
        <taxon>Arthropoda</taxon>
        <taxon>Hexapoda</taxon>
        <taxon>Insecta</taxon>
        <taxon>Pterygota</taxon>
        <taxon>Neoptera</taxon>
        <taxon>Paraneoptera</taxon>
        <taxon>Thysanoptera</taxon>
        <taxon>Terebrantia</taxon>
        <taxon>Thripoidea</taxon>
        <taxon>Thripidae</taxon>
        <taxon>Frankliniella</taxon>
    </lineage>
</organism>
<gene>
    <name evidence="4" type="primary">LOC127749882</name>
</gene>
<dbReference type="OrthoDB" id="7692677at2759"/>
<dbReference type="PROSITE" id="PS50157">
    <property type="entry name" value="ZINC_FINGER_C2H2_2"/>
    <property type="match status" value="1"/>
</dbReference>
<feature type="domain" description="C2H2-type" evidence="2">
    <location>
        <begin position="34"/>
        <end position="64"/>
    </location>
</feature>
<name>A0A9C6U1R4_FRAOC</name>
<dbReference type="PROSITE" id="PS00028">
    <property type="entry name" value="ZINC_FINGER_C2H2_1"/>
    <property type="match status" value="1"/>
</dbReference>
<keyword evidence="1" id="KW-0863">Zinc-finger</keyword>
<dbReference type="RefSeq" id="XP_052125801.1">
    <property type="nucleotide sequence ID" value="XM_052269841.1"/>
</dbReference>
<sequence length="821" mass="93339">MKCFLCHTEIQQKECNVHFKSCHGGVNVSKLTSITCPEDDCGRLFPTYNSYKKHANAEHSEPNLVEVSAVDLPSSSSLNQHCENVNQQDHDSSSVSVDATKLYDCSRKLENFDLSVISQVDQLVAKLYSLNHFPRSHVQTVIEDFSTLNRDLISPLESAVNETLTDCGASTSQFSHISNMFKIVTNSFEHLKTEYRRLQYFTESGCYIAPIQYELGEVDIACHSSDGSLLKKKMLYGQKIPLDKVLTKFLELPDSLSSVMDYVEYLKTQNDIRNYMQCPHWQSKRSKFSVDDIVLPLWVYYDDFECNNPLGSNCLKLGGTYVSLPCLPPECQSNIENIFVALIFKTKYRGLFGDKVLFSPLIEMLTQLEKEGILVSTSDGPKRVYVITSLLLGDNLGINSLGGFAESFGANYFCRFCKTHRCDTFTQLEEDSATLRDEISYKEDVDTDNVKVRGIKSECALNVLPSFHITSNYSIDSFHDLNEGVAHYTMLHVLRHCIPKYFDVDCLNDRISMYQYGVCESNKVPLLHSEFADRRKLKMSGSETFVFVKHFGLIIGDLVPSSDPFWRLYVKLRQVFDVCQSKILTRSKAIVLKVLVKEFNSLYLSVTNDTLKPKFHNLVHYPRALLECGAFEQMSTKPFERKHRDLLAPAHATTSRRNVGLTIAKQIQLNLCFRLLSNKSILPKTLFGPSDVISLYDLDCYLAIAKRLPSIILSNASTCLSHNWVEIKGTMYKTGMVLFINVNEAGPVFGMIEFIISRDECISFVFRYFVTFGFNQHVCAFEVDNSNVFSCISQSDLFDPMPLSLNFSIENEKYVILRHAM</sequence>
<reference evidence="4" key="1">
    <citation type="submission" date="2025-08" db="UniProtKB">
        <authorList>
            <consortium name="RefSeq"/>
        </authorList>
    </citation>
    <scope>IDENTIFICATION</scope>
    <source>
        <tissue evidence="4">Whole organism</tissue>
    </source>
</reference>
<accession>A0A9C6U1R4</accession>
<dbReference type="AlphaFoldDB" id="A0A9C6U1R4"/>
<dbReference type="GeneID" id="127749882"/>
<evidence type="ECO:0000256" key="1">
    <source>
        <dbReference type="PROSITE-ProRule" id="PRU00042"/>
    </source>
</evidence>
<dbReference type="Proteomes" id="UP000504606">
    <property type="component" value="Unplaced"/>
</dbReference>
<evidence type="ECO:0000313" key="3">
    <source>
        <dbReference type="Proteomes" id="UP000504606"/>
    </source>
</evidence>
<keyword evidence="1" id="KW-0862">Zinc</keyword>
<dbReference type="InterPro" id="IPR013087">
    <property type="entry name" value="Znf_C2H2_type"/>
</dbReference>
<evidence type="ECO:0000259" key="2">
    <source>
        <dbReference type="PROSITE" id="PS50157"/>
    </source>
</evidence>
<proteinExistence type="predicted"/>
<keyword evidence="3" id="KW-1185">Reference proteome</keyword>
<dbReference type="KEGG" id="foc:127749882"/>
<protein>
    <submittedName>
        <fullName evidence="4">Uncharacterized protein LOC127749882</fullName>
    </submittedName>
</protein>
<dbReference type="GO" id="GO:0008270">
    <property type="term" value="F:zinc ion binding"/>
    <property type="evidence" value="ECO:0007669"/>
    <property type="project" value="UniProtKB-KW"/>
</dbReference>
<keyword evidence="1" id="KW-0479">Metal-binding</keyword>